<organism evidence="7 8">
    <name type="scientific">Tumebacillus amylolyticus</name>
    <dbReference type="NCBI Taxonomy" id="2801339"/>
    <lineage>
        <taxon>Bacteria</taxon>
        <taxon>Bacillati</taxon>
        <taxon>Bacillota</taxon>
        <taxon>Bacilli</taxon>
        <taxon>Bacillales</taxon>
        <taxon>Alicyclobacillaceae</taxon>
        <taxon>Tumebacillus</taxon>
    </lineage>
</organism>
<feature type="transmembrane region" description="Helical" evidence="6">
    <location>
        <begin position="359"/>
        <end position="381"/>
    </location>
</feature>
<dbReference type="Pfam" id="PF01566">
    <property type="entry name" value="Nramp"/>
    <property type="match status" value="1"/>
</dbReference>
<name>A0ABS1JAL5_9BACL</name>
<evidence type="ECO:0000256" key="6">
    <source>
        <dbReference type="SAM" id="Phobius"/>
    </source>
</evidence>
<feature type="transmembrane region" description="Helical" evidence="6">
    <location>
        <begin position="52"/>
        <end position="70"/>
    </location>
</feature>
<feature type="transmembrane region" description="Helical" evidence="6">
    <location>
        <begin position="333"/>
        <end position="353"/>
    </location>
</feature>
<reference evidence="7 8" key="1">
    <citation type="submission" date="2021-01" db="EMBL/GenBank/DDBJ databases">
        <title>Tumebacillus sp. strain ITR2 16S ribosomal RNA gene Genome sequencing and assembly.</title>
        <authorList>
            <person name="Kang M."/>
        </authorList>
    </citation>
    <scope>NUCLEOTIDE SEQUENCE [LARGE SCALE GENOMIC DNA]</scope>
    <source>
        <strain evidence="7 8">ITR2</strain>
    </source>
</reference>
<evidence type="ECO:0000313" key="8">
    <source>
        <dbReference type="Proteomes" id="UP000602284"/>
    </source>
</evidence>
<keyword evidence="8" id="KW-1185">Reference proteome</keyword>
<gene>
    <name evidence="7" type="ORF">JJB07_11705</name>
</gene>
<proteinExistence type="predicted"/>
<dbReference type="PANTHER" id="PTHR11706:SF33">
    <property type="entry name" value="NATURAL RESISTANCE-ASSOCIATED MACROPHAGE PROTEIN 2"/>
    <property type="match status" value="1"/>
</dbReference>
<accession>A0ABS1JAL5</accession>
<dbReference type="PRINTS" id="PR00447">
    <property type="entry name" value="NATRESASSCMP"/>
</dbReference>
<feature type="transmembrane region" description="Helical" evidence="6">
    <location>
        <begin position="197"/>
        <end position="216"/>
    </location>
</feature>
<dbReference type="NCBIfam" id="NF037982">
    <property type="entry name" value="Nramp_1"/>
    <property type="match status" value="1"/>
</dbReference>
<dbReference type="PANTHER" id="PTHR11706">
    <property type="entry name" value="SOLUTE CARRIER PROTEIN FAMILY 11 MEMBER"/>
    <property type="match status" value="1"/>
</dbReference>
<evidence type="ECO:0000256" key="3">
    <source>
        <dbReference type="ARBA" id="ARBA00022692"/>
    </source>
</evidence>
<evidence type="ECO:0000256" key="2">
    <source>
        <dbReference type="ARBA" id="ARBA00022448"/>
    </source>
</evidence>
<feature type="transmembrane region" description="Helical" evidence="6">
    <location>
        <begin position="397"/>
        <end position="419"/>
    </location>
</feature>
<comment type="subcellular location">
    <subcellularLocation>
        <location evidence="1">Membrane</location>
        <topology evidence="1">Multi-pass membrane protein</topology>
    </subcellularLocation>
</comment>
<comment type="caution">
    <text evidence="7">The sequence shown here is derived from an EMBL/GenBank/DDBJ whole genome shotgun (WGS) entry which is preliminary data.</text>
</comment>
<feature type="transmembrane region" description="Helical" evidence="6">
    <location>
        <begin position="126"/>
        <end position="149"/>
    </location>
</feature>
<keyword evidence="4 6" id="KW-1133">Transmembrane helix</keyword>
<feature type="transmembrane region" description="Helical" evidence="6">
    <location>
        <begin position="158"/>
        <end position="177"/>
    </location>
</feature>
<evidence type="ECO:0000313" key="7">
    <source>
        <dbReference type="EMBL" id="MBL0387317.1"/>
    </source>
</evidence>
<feature type="transmembrane region" description="Helical" evidence="6">
    <location>
        <begin position="21"/>
        <end position="37"/>
    </location>
</feature>
<dbReference type="RefSeq" id="WP_201635191.1">
    <property type="nucleotide sequence ID" value="NZ_JAEQNB010000003.1"/>
</dbReference>
<keyword evidence="2" id="KW-0813">Transport</keyword>
<sequence length="425" mass="46083">MSSSNLESNTGAVPSGDKRKGLLAFLGPGFLITLGFIDPGNWATNLAGGSSFGYSLLWVITLSTLILILLQNMSVRLGIVTGKSLAENVRAHCPRPLAWLLGVSIIIACIATSIAEYLGAALGLQILFGIPIWLGAILTLGFVLITVWFPQYRRIETVLIGFLAVIGIIYVIEMFIVHPDWGTAFPAMVMPHIDSSSIYVAMGMLGAVIMPHNLYLHSNVIQERNSFTFTELEKRRMIRYQFVDTLLAMGTGWLVNSAMIVVAAAVFFRYGMEVTSIEQAAATLQPLAGHLASILFGVALLCSGLGSSVTSSMAQAHVVTGYLGKPSDTKSKVWRTALLLTSLPAMAVIAVGFDSFKLLIFSQVVLSLQLPLTIIPLLFLVKSRKVMGNFSSRPFEFTLAILSTVIIVLLNLLLLYQTFGGQFSW</sequence>
<protein>
    <submittedName>
        <fullName evidence="7">Nramp family divalent metal transporter</fullName>
    </submittedName>
</protein>
<evidence type="ECO:0000256" key="1">
    <source>
        <dbReference type="ARBA" id="ARBA00004141"/>
    </source>
</evidence>
<feature type="transmembrane region" description="Helical" evidence="6">
    <location>
        <begin position="97"/>
        <end position="120"/>
    </location>
</feature>
<keyword evidence="3 6" id="KW-0812">Transmembrane</keyword>
<evidence type="ECO:0000256" key="4">
    <source>
        <dbReference type="ARBA" id="ARBA00022989"/>
    </source>
</evidence>
<keyword evidence="5 6" id="KW-0472">Membrane</keyword>
<feature type="transmembrane region" description="Helical" evidence="6">
    <location>
        <begin position="242"/>
        <end position="267"/>
    </location>
</feature>
<evidence type="ECO:0000256" key="5">
    <source>
        <dbReference type="ARBA" id="ARBA00023136"/>
    </source>
</evidence>
<dbReference type="InterPro" id="IPR001046">
    <property type="entry name" value="NRAMP_fam"/>
</dbReference>
<dbReference type="Proteomes" id="UP000602284">
    <property type="component" value="Unassembled WGS sequence"/>
</dbReference>
<feature type="transmembrane region" description="Helical" evidence="6">
    <location>
        <begin position="287"/>
        <end position="306"/>
    </location>
</feature>
<dbReference type="EMBL" id="JAEQNB010000003">
    <property type="protein sequence ID" value="MBL0387317.1"/>
    <property type="molecule type" value="Genomic_DNA"/>
</dbReference>